<name>A0A841ZUE2_9LIST</name>
<dbReference type="Proteomes" id="UP000559885">
    <property type="component" value="Unassembled WGS sequence"/>
</dbReference>
<feature type="transmembrane region" description="Helical" evidence="1">
    <location>
        <begin position="218"/>
        <end position="235"/>
    </location>
</feature>
<proteinExistence type="predicted"/>
<feature type="transmembrane region" description="Helical" evidence="1">
    <location>
        <begin position="109"/>
        <end position="131"/>
    </location>
</feature>
<feature type="transmembrane region" description="Helical" evidence="1">
    <location>
        <begin position="175"/>
        <end position="198"/>
    </location>
</feature>
<keyword evidence="1" id="KW-0812">Transmembrane</keyword>
<keyword evidence="1" id="KW-1133">Transmembrane helix</keyword>
<reference evidence="2 3" key="1">
    <citation type="submission" date="2020-03" db="EMBL/GenBank/DDBJ databases">
        <title>Soil Listeria distribution.</title>
        <authorList>
            <person name="Liao J."/>
            <person name="Wiedmann M."/>
        </authorList>
    </citation>
    <scope>NUCLEOTIDE SEQUENCE [LARGE SCALE GENOMIC DNA]</scope>
    <source>
        <strain evidence="2 3">FSL L7-1507</strain>
    </source>
</reference>
<sequence>MKALIKVQFYYFRQLVQKRFLYLMMVIILTEIILAIQLKDNPQTSMFSLFFYGTSFHDVASNRVQIPVLWFCFFTIPLFIIGNSLQALWEKYSIQLRGKGFSQFQFGIINTFFLYLIAFAYTSIAFAIASFCQKLITGTHTWLQISETHHPFLFFAILLGSVLVLLFIQQICALFSPIAGIVIPIIILIVSIYTSVKWNLLNLAMLARFSYYSNFDCFYIYITLIILSASYLIVYKKKSL</sequence>
<feature type="transmembrane region" description="Helical" evidence="1">
    <location>
        <begin position="151"/>
        <end position="168"/>
    </location>
</feature>
<comment type="caution">
    <text evidence="2">The sequence shown here is derived from an EMBL/GenBank/DDBJ whole genome shotgun (WGS) entry which is preliminary data.</text>
</comment>
<accession>A0A841ZUE2</accession>
<gene>
    <name evidence="2" type="ORF">HB912_12760</name>
</gene>
<organism evidence="2 3">
    <name type="scientific">Listeria aquatica</name>
    <dbReference type="NCBI Taxonomy" id="1494960"/>
    <lineage>
        <taxon>Bacteria</taxon>
        <taxon>Bacillati</taxon>
        <taxon>Bacillota</taxon>
        <taxon>Bacilli</taxon>
        <taxon>Bacillales</taxon>
        <taxon>Listeriaceae</taxon>
        <taxon>Listeria</taxon>
    </lineage>
</organism>
<evidence type="ECO:0000313" key="2">
    <source>
        <dbReference type="EMBL" id="MBC1522520.1"/>
    </source>
</evidence>
<evidence type="ECO:0000313" key="3">
    <source>
        <dbReference type="Proteomes" id="UP000559885"/>
    </source>
</evidence>
<feature type="transmembrane region" description="Helical" evidence="1">
    <location>
        <begin position="20"/>
        <end position="38"/>
    </location>
</feature>
<dbReference type="RefSeq" id="WP_185375130.1">
    <property type="nucleotide sequence ID" value="NZ_JAARRM010000008.1"/>
</dbReference>
<evidence type="ECO:0000256" key="1">
    <source>
        <dbReference type="SAM" id="Phobius"/>
    </source>
</evidence>
<feature type="transmembrane region" description="Helical" evidence="1">
    <location>
        <begin position="68"/>
        <end position="89"/>
    </location>
</feature>
<keyword evidence="1" id="KW-0472">Membrane</keyword>
<dbReference type="EMBL" id="JAARRM010000008">
    <property type="protein sequence ID" value="MBC1522520.1"/>
    <property type="molecule type" value="Genomic_DNA"/>
</dbReference>
<protein>
    <submittedName>
        <fullName evidence="2">Uncharacterized protein</fullName>
    </submittedName>
</protein>
<dbReference type="AlphaFoldDB" id="A0A841ZUE2"/>